<dbReference type="Pfam" id="PF00933">
    <property type="entry name" value="Glyco_hydro_3"/>
    <property type="match status" value="1"/>
</dbReference>
<comment type="similarity">
    <text evidence="1">Belongs to the glycosyl hydrolase 3 family.</text>
</comment>
<comment type="caution">
    <text evidence="5">The sequence shown here is derived from an EMBL/GenBank/DDBJ whole genome shotgun (WGS) entry which is preliminary data.</text>
</comment>
<dbReference type="InterPro" id="IPR017853">
    <property type="entry name" value="GH"/>
</dbReference>
<organism evidence="5 6">
    <name type="scientific">Agrocybe chaxingu</name>
    <dbReference type="NCBI Taxonomy" id="84603"/>
    <lineage>
        <taxon>Eukaryota</taxon>
        <taxon>Fungi</taxon>
        <taxon>Dikarya</taxon>
        <taxon>Basidiomycota</taxon>
        <taxon>Agaricomycotina</taxon>
        <taxon>Agaricomycetes</taxon>
        <taxon>Agaricomycetidae</taxon>
        <taxon>Agaricales</taxon>
        <taxon>Agaricineae</taxon>
        <taxon>Strophariaceae</taxon>
        <taxon>Agrocybe</taxon>
    </lineage>
</organism>
<gene>
    <name evidence="5" type="ORF">NLJ89_g10673</name>
</gene>
<sequence length="489" mass="52621">MWTTIDHNARRVISVGTRQTRELVRALQQLARAAGHERPLLVGIDQENGLVSAFSSPSAGTQFPGAMALAATGSVDLTERVSAASASELQMVSINWVYSPVADANTDSRNPVIGVRSFSDDPKKVAEFASAAARGIVSARVAPTAKHFPGHGDTHVDSHLTLPVIAKTKAQLVQEELVLFKALIDAGIPCVMTGHMALPLITGDDTPCSLSKEITTALLREEMGFGGVVVTDCLEMDAIAEPKQGGCGVEEGALRALKAGADIAMICHTFEKQKGALERVYRALEQGEVQLEALKESGVRIAAMKDTFTAGWDKEATYSDIHASHLELARDAYSKSTTVVWNAGNTLPLKMLDKRLLLLTPAMESVNRAVDLGDSILKGPDGVVRNTAGPSYLALAKMFEGRVETTHIVYGEKDAVTTLDGVGAVVFVMRNADLWRWQLEYLEQLRPSVLLVLVSSCGPYDLADVRSEYEGWTAYSHSPATAFPCIKSF</sequence>
<proteinExistence type="inferred from homology"/>
<dbReference type="GO" id="GO:0005975">
    <property type="term" value="P:carbohydrate metabolic process"/>
    <property type="evidence" value="ECO:0007669"/>
    <property type="project" value="InterPro"/>
</dbReference>
<dbReference type="InterPro" id="IPR050226">
    <property type="entry name" value="NagZ_Beta-hexosaminidase"/>
</dbReference>
<dbReference type="InterPro" id="IPR036881">
    <property type="entry name" value="Glyco_hydro_3_C_sf"/>
</dbReference>
<accession>A0A9W8JY84</accession>
<dbReference type="GO" id="GO:0009254">
    <property type="term" value="P:peptidoglycan turnover"/>
    <property type="evidence" value="ECO:0007669"/>
    <property type="project" value="TreeGrafter"/>
</dbReference>
<evidence type="ECO:0000313" key="6">
    <source>
        <dbReference type="Proteomes" id="UP001148786"/>
    </source>
</evidence>
<dbReference type="AlphaFoldDB" id="A0A9W8JY84"/>
<evidence type="ECO:0000259" key="4">
    <source>
        <dbReference type="Pfam" id="PF00933"/>
    </source>
</evidence>
<keyword evidence="2" id="KW-0378">Hydrolase</keyword>
<dbReference type="Gene3D" id="3.20.20.300">
    <property type="entry name" value="Glycoside hydrolase, family 3, N-terminal domain"/>
    <property type="match status" value="1"/>
</dbReference>
<evidence type="ECO:0000256" key="1">
    <source>
        <dbReference type="ARBA" id="ARBA00005336"/>
    </source>
</evidence>
<evidence type="ECO:0000256" key="2">
    <source>
        <dbReference type="ARBA" id="ARBA00022801"/>
    </source>
</evidence>
<feature type="domain" description="Glycoside hydrolase family 3 N-terminal" evidence="4">
    <location>
        <begin position="17"/>
        <end position="302"/>
    </location>
</feature>
<dbReference type="Gene3D" id="3.40.50.1700">
    <property type="entry name" value="Glycoside hydrolase family 3 C-terminal domain"/>
    <property type="match status" value="1"/>
</dbReference>
<dbReference type="InterPro" id="IPR001764">
    <property type="entry name" value="Glyco_hydro_3_N"/>
</dbReference>
<keyword evidence="3" id="KW-0326">Glycosidase</keyword>
<name>A0A9W8JY84_9AGAR</name>
<dbReference type="Proteomes" id="UP001148786">
    <property type="component" value="Unassembled WGS sequence"/>
</dbReference>
<dbReference type="InterPro" id="IPR036962">
    <property type="entry name" value="Glyco_hydro_3_N_sf"/>
</dbReference>
<evidence type="ECO:0000256" key="3">
    <source>
        <dbReference type="ARBA" id="ARBA00023295"/>
    </source>
</evidence>
<dbReference type="GO" id="GO:0004553">
    <property type="term" value="F:hydrolase activity, hydrolyzing O-glycosyl compounds"/>
    <property type="evidence" value="ECO:0007669"/>
    <property type="project" value="InterPro"/>
</dbReference>
<dbReference type="PRINTS" id="PR00133">
    <property type="entry name" value="GLHYDRLASE3"/>
</dbReference>
<dbReference type="EMBL" id="JANKHO010002057">
    <property type="protein sequence ID" value="KAJ3495147.1"/>
    <property type="molecule type" value="Genomic_DNA"/>
</dbReference>
<reference evidence="5" key="1">
    <citation type="submission" date="2022-07" db="EMBL/GenBank/DDBJ databases">
        <title>Genome Sequence of Agrocybe chaxingu.</title>
        <authorList>
            <person name="Buettner E."/>
        </authorList>
    </citation>
    <scope>NUCLEOTIDE SEQUENCE</scope>
    <source>
        <strain evidence="5">MP-N11</strain>
    </source>
</reference>
<keyword evidence="6" id="KW-1185">Reference proteome</keyword>
<dbReference type="OrthoDB" id="4215304at2759"/>
<dbReference type="SUPFAM" id="SSF51445">
    <property type="entry name" value="(Trans)glycosidases"/>
    <property type="match status" value="1"/>
</dbReference>
<dbReference type="PANTHER" id="PTHR30480:SF16">
    <property type="entry name" value="GLYCOSIDE HYDROLASE FAMILY 3 DOMAIN PROTEIN"/>
    <property type="match status" value="1"/>
</dbReference>
<dbReference type="PANTHER" id="PTHR30480">
    <property type="entry name" value="BETA-HEXOSAMINIDASE-RELATED"/>
    <property type="match status" value="1"/>
</dbReference>
<evidence type="ECO:0000313" key="5">
    <source>
        <dbReference type="EMBL" id="KAJ3495147.1"/>
    </source>
</evidence>
<protein>
    <recommendedName>
        <fullName evidence="4">Glycoside hydrolase family 3 N-terminal domain-containing protein</fullName>
    </recommendedName>
</protein>